<protein>
    <submittedName>
        <fullName evidence="2">Uncharacterized protein</fullName>
    </submittedName>
</protein>
<sequence>MKLYKFLTLPLLLSNLAYAESEKDLITKMCHDNAIKIVNKDFDSYIQDFHPKVQAVNKANSFSYMKKKFLKKAARYDDSIKTADYERTLFILIDEKDKDFLFNIEKKVQVEIGFLNIETGSSHFLCDYGLDKETNQWYKTSL</sequence>
<evidence type="ECO:0000256" key="1">
    <source>
        <dbReference type="SAM" id="SignalP"/>
    </source>
</evidence>
<dbReference type="Proteomes" id="UP000016505">
    <property type="component" value="Chromosome I"/>
</dbReference>
<name>A0A290S5H9_9GAMM</name>
<keyword evidence="1" id="KW-0732">Signal</keyword>
<dbReference type="EMBL" id="CP011025">
    <property type="protein sequence ID" value="ATC86480.1"/>
    <property type="molecule type" value="Genomic_DNA"/>
</dbReference>
<evidence type="ECO:0000313" key="2">
    <source>
        <dbReference type="EMBL" id="ATC86480.1"/>
    </source>
</evidence>
<gene>
    <name evidence="2" type="ORF">PARC_a1929</name>
</gene>
<feature type="signal peptide" evidence="1">
    <location>
        <begin position="1"/>
        <end position="19"/>
    </location>
</feature>
<dbReference type="RefSeq" id="WP_010552716.1">
    <property type="nucleotide sequence ID" value="NZ_CP011025.1"/>
</dbReference>
<dbReference type="OrthoDB" id="9956492at2"/>
<dbReference type="AlphaFoldDB" id="A0A290S5H9"/>
<evidence type="ECO:0000313" key="3">
    <source>
        <dbReference type="Proteomes" id="UP000016505"/>
    </source>
</evidence>
<organism evidence="2 3">
    <name type="scientific">Pseudoalteromonas arctica A 37-1-2</name>
    <dbReference type="NCBI Taxonomy" id="1117313"/>
    <lineage>
        <taxon>Bacteria</taxon>
        <taxon>Pseudomonadati</taxon>
        <taxon>Pseudomonadota</taxon>
        <taxon>Gammaproteobacteria</taxon>
        <taxon>Alteromonadales</taxon>
        <taxon>Pseudoalteromonadaceae</taxon>
        <taxon>Pseudoalteromonas</taxon>
    </lineage>
</organism>
<accession>A0A290S5H9</accession>
<feature type="chain" id="PRO_5013171696" evidence="1">
    <location>
        <begin position="20"/>
        <end position="142"/>
    </location>
</feature>
<reference evidence="2 3" key="1">
    <citation type="journal article" date="2012" name="J. Bacteriol.">
        <title>Genome sequences of type strains of seven species of the marine bacterium Pseudoalteromonas.</title>
        <authorList>
            <person name="Xie B.B."/>
            <person name="Shu Y.L."/>
            <person name="Qin Q.L."/>
            <person name="Rong J.C."/>
            <person name="Zhang X.Y."/>
            <person name="Chen X.L."/>
            <person name="Shi M."/>
            <person name="He H.L."/>
            <person name="Zhou B.C."/>
            <person name="Zhang Y.Z."/>
        </authorList>
    </citation>
    <scope>NUCLEOTIDE SEQUENCE [LARGE SCALE GENOMIC DNA]</scope>
    <source>
        <strain evidence="2 3">A 37-1-2</strain>
    </source>
</reference>
<dbReference type="KEGG" id="part:PARC_a1929"/>
<proteinExistence type="predicted"/>